<dbReference type="RefSeq" id="WP_078930934.1">
    <property type="nucleotide sequence ID" value="NZ_CAMEQG010000016.1"/>
</dbReference>
<keyword evidence="6 15" id="KW-0812">Transmembrane</keyword>
<evidence type="ECO:0000256" key="2">
    <source>
        <dbReference type="ARBA" id="ARBA00010621"/>
    </source>
</evidence>
<dbReference type="GO" id="GO:0050380">
    <property type="term" value="F:undecaprenyl-diphosphatase activity"/>
    <property type="evidence" value="ECO:0007669"/>
    <property type="project" value="UniProtKB-UniRule"/>
</dbReference>
<dbReference type="GO" id="GO:0046677">
    <property type="term" value="P:response to antibiotic"/>
    <property type="evidence" value="ECO:0007669"/>
    <property type="project" value="UniProtKB-UniRule"/>
</dbReference>
<dbReference type="AlphaFoldDB" id="A0A1T4NFJ5"/>
<protein>
    <recommendedName>
        <fullName evidence="4 15">Undecaprenyl-diphosphatase</fullName>
        <ecNumber evidence="3 15">3.6.1.27</ecNumber>
    </recommendedName>
    <alternativeName>
        <fullName evidence="13 15">Bacitracin resistance protein</fullName>
    </alternativeName>
    <alternativeName>
        <fullName evidence="12 15">Undecaprenyl pyrophosphate phosphatase</fullName>
    </alternativeName>
</protein>
<sequence>MSVLQSILLGILQGIAEFLPISSSGHLAVAQFLFKLDDVPLLYDVILHLATLLAVVIFFRAKIWKLLCCFGRWIARRPLNSDNDPEDLLSGNDILGRKTIVAIICATFVTGILGILSSKLIPEMPIKFTCAGFLVTAALLIFSSFWQKKNRGAEVLSSEKKGIGVFQSLFIGLMQGIGTLPGISRSGSTIAGAQLAGIDRQSAGEFSFIVSIPAILGAFVLEAKDLGELGSSVGLLPVIFGFISAFAAGYVSLAFLMKLIKKGKLEWFAAYLIPLGIAGLIFF</sequence>
<dbReference type="GeneID" id="303367430"/>
<proteinExistence type="inferred from homology"/>
<keyword evidence="8 15" id="KW-1133">Transmembrane helix</keyword>
<keyword evidence="15" id="KW-0133">Cell shape</keyword>
<evidence type="ECO:0000256" key="5">
    <source>
        <dbReference type="ARBA" id="ARBA00022475"/>
    </source>
</evidence>
<evidence type="ECO:0000256" key="7">
    <source>
        <dbReference type="ARBA" id="ARBA00022801"/>
    </source>
</evidence>
<name>A0A1T4NFJ5_9SPIR</name>
<dbReference type="OrthoDB" id="9808289at2"/>
<dbReference type="GO" id="GO:0071555">
    <property type="term" value="P:cell wall organization"/>
    <property type="evidence" value="ECO:0007669"/>
    <property type="project" value="UniProtKB-KW"/>
</dbReference>
<keyword evidence="17" id="KW-1185">Reference proteome</keyword>
<reference evidence="16 17" key="1">
    <citation type="submission" date="2017-02" db="EMBL/GenBank/DDBJ databases">
        <authorList>
            <person name="Peterson S.W."/>
        </authorList>
    </citation>
    <scope>NUCLEOTIDE SEQUENCE [LARGE SCALE GENOMIC DNA]</scope>
    <source>
        <strain evidence="16 17">ATCC BAA-909</strain>
    </source>
</reference>
<feature type="transmembrane region" description="Helical" evidence="15">
    <location>
        <begin position="265"/>
        <end position="282"/>
    </location>
</feature>
<comment type="similarity">
    <text evidence="2 15">Belongs to the UppP family.</text>
</comment>
<dbReference type="PANTHER" id="PTHR30622">
    <property type="entry name" value="UNDECAPRENYL-DIPHOSPHATASE"/>
    <property type="match status" value="1"/>
</dbReference>
<dbReference type="Pfam" id="PF02673">
    <property type="entry name" value="BacA"/>
    <property type="match status" value="1"/>
</dbReference>
<evidence type="ECO:0000256" key="1">
    <source>
        <dbReference type="ARBA" id="ARBA00004651"/>
    </source>
</evidence>
<evidence type="ECO:0000256" key="15">
    <source>
        <dbReference type="HAMAP-Rule" id="MF_01006"/>
    </source>
</evidence>
<keyword evidence="7 15" id="KW-0378">Hydrolase</keyword>
<dbReference type="EMBL" id="FUXC01000006">
    <property type="protein sequence ID" value="SJZ77883.1"/>
    <property type="molecule type" value="Genomic_DNA"/>
</dbReference>
<comment type="function">
    <text evidence="15">Catalyzes the dephosphorylation of undecaprenyl diphosphate (UPP). Confers resistance to bacitracin.</text>
</comment>
<evidence type="ECO:0000256" key="11">
    <source>
        <dbReference type="ARBA" id="ARBA00023316"/>
    </source>
</evidence>
<keyword evidence="9 15" id="KW-0472">Membrane</keyword>
<dbReference type="InterPro" id="IPR003824">
    <property type="entry name" value="UppP"/>
</dbReference>
<evidence type="ECO:0000256" key="9">
    <source>
        <dbReference type="ARBA" id="ARBA00023136"/>
    </source>
</evidence>
<organism evidence="16 17">
    <name type="scientific">Treponema berlinense</name>
    <dbReference type="NCBI Taxonomy" id="225004"/>
    <lineage>
        <taxon>Bacteria</taxon>
        <taxon>Pseudomonadati</taxon>
        <taxon>Spirochaetota</taxon>
        <taxon>Spirochaetia</taxon>
        <taxon>Spirochaetales</taxon>
        <taxon>Treponemataceae</taxon>
        <taxon>Treponema</taxon>
    </lineage>
</organism>
<evidence type="ECO:0000256" key="14">
    <source>
        <dbReference type="ARBA" id="ARBA00047594"/>
    </source>
</evidence>
<feature type="transmembrane region" description="Helical" evidence="15">
    <location>
        <begin position="124"/>
        <end position="142"/>
    </location>
</feature>
<comment type="subcellular location">
    <subcellularLocation>
        <location evidence="1 15">Cell membrane</location>
        <topology evidence="1 15">Multi-pass membrane protein</topology>
    </subcellularLocation>
</comment>
<dbReference type="EC" id="3.6.1.27" evidence="3 15"/>
<evidence type="ECO:0000256" key="4">
    <source>
        <dbReference type="ARBA" id="ARBA00021581"/>
    </source>
</evidence>
<dbReference type="GO" id="GO:0005886">
    <property type="term" value="C:plasma membrane"/>
    <property type="evidence" value="ECO:0007669"/>
    <property type="project" value="UniProtKB-SubCell"/>
</dbReference>
<feature type="transmembrane region" description="Helical" evidence="15">
    <location>
        <begin position="40"/>
        <end position="59"/>
    </location>
</feature>
<evidence type="ECO:0000256" key="13">
    <source>
        <dbReference type="ARBA" id="ARBA00032932"/>
    </source>
</evidence>
<dbReference type="HAMAP" id="MF_01006">
    <property type="entry name" value="Undec_diphosphatase"/>
    <property type="match status" value="1"/>
</dbReference>
<evidence type="ECO:0000256" key="10">
    <source>
        <dbReference type="ARBA" id="ARBA00023251"/>
    </source>
</evidence>
<dbReference type="PANTHER" id="PTHR30622:SF2">
    <property type="entry name" value="UNDECAPRENYL-DIPHOSPHATASE"/>
    <property type="match status" value="1"/>
</dbReference>
<gene>
    <name evidence="15" type="primary">uppP</name>
    <name evidence="16" type="ORF">SAMN02745152_01188</name>
</gene>
<keyword evidence="11 15" id="KW-0961">Cell wall biogenesis/degradation</keyword>
<evidence type="ECO:0000313" key="17">
    <source>
        <dbReference type="Proteomes" id="UP000190395"/>
    </source>
</evidence>
<evidence type="ECO:0000256" key="8">
    <source>
        <dbReference type="ARBA" id="ARBA00022989"/>
    </source>
</evidence>
<dbReference type="STRING" id="225004.SAMN02745152_01188"/>
<keyword evidence="5 15" id="KW-1003">Cell membrane</keyword>
<feature type="transmembrane region" description="Helical" evidence="15">
    <location>
        <begin position="99"/>
        <end position="118"/>
    </location>
</feature>
<evidence type="ECO:0000256" key="12">
    <source>
        <dbReference type="ARBA" id="ARBA00032707"/>
    </source>
</evidence>
<comment type="catalytic activity">
    <reaction evidence="14 15">
        <text>di-trans,octa-cis-undecaprenyl diphosphate + H2O = di-trans,octa-cis-undecaprenyl phosphate + phosphate + H(+)</text>
        <dbReference type="Rhea" id="RHEA:28094"/>
        <dbReference type="ChEBI" id="CHEBI:15377"/>
        <dbReference type="ChEBI" id="CHEBI:15378"/>
        <dbReference type="ChEBI" id="CHEBI:43474"/>
        <dbReference type="ChEBI" id="CHEBI:58405"/>
        <dbReference type="ChEBI" id="CHEBI:60392"/>
        <dbReference type="EC" id="3.6.1.27"/>
    </reaction>
</comment>
<dbReference type="GO" id="GO:0009252">
    <property type="term" value="P:peptidoglycan biosynthetic process"/>
    <property type="evidence" value="ECO:0007669"/>
    <property type="project" value="UniProtKB-KW"/>
</dbReference>
<evidence type="ECO:0000256" key="6">
    <source>
        <dbReference type="ARBA" id="ARBA00022692"/>
    </source>
</evidence>
<dbReference type="Proteomes" id="UP000190395">
    <property type="component" value="Unassembled WGS sequence"/>
</dbReference>
<feature type="transmembrane region" description="Helical" evidence="15">
    <location>
        <begin position="203"/>
        <end position="221"/>
    </location>
</feature>
<evidence type="ECO:0000256" key="3">
    <source>
        <dbReference type="ARBA" id="ARBA00012374"/>
    </source>
</evidence>
<feature type="transmembrane region" description="Helical" evidence="15">
    <location>
        <begin position="233"/>
        <end position="253"/>
    </location>
</feature>
<evidence type="ECO:0000313" key="16">
    <source>
        <dbReference type="EMBL" id="SJZ77883.1"/>
    </source>
</evidence>
<keyword evidence="15" id="KW-0573">Peptidoglycan synthesis</keyword>
<dbReference type="GO" id="GO:0008360">
    <property type="term" value="P:regulation of cell shape"/>
    <property type="evidence" value="ECO:0007669"/>
    <property type="project" value="UniProtKB-KW"/>
</dbReference>
<keyword evidence="10 15" id="KW-0046">Antibiotic resistance</keyword>
<comment type="miscellaneous">
    <text evidence="15">Bacitracin is thought to be involved in the inhibition of peptidoglycan synthesis by sequestering undecaprenyl diphosphate, thereby reducing the pool of lipid carrier available.</text>
</comment>
<accession>A0A1T4NFJ5</accession>